<dbReference type="EMBL" id="JAJCIS010000011">
    <property type="protein sequence ID" value="MCB7388395.1"/>
    <property type="molecule type" value="Genomic_DNA"/>
</dbReference>
<organism evidence="3 4">
    <name type="scientific">Bariatricus massiliensis</name>
    <dbReference type="NCBI Taxonomy" id="1745713"/>
    <lineage>
        <taxon>Bacteria</taxon>
        <taxon>Bacillati</taxon>
        <taxon>Bacillota</taxon>
        <taxon>Clostridia</taxon>
        <taxon>Lachnospirales</taxon>
        <taxon>Lachnospiraceae</taxon>
        <taxon>Bariatricus</taxon>
    </lineage>
</organism>
<evidence type="ECO:0000313" key="3">
    <source>
        <dbReference type="EMBL" id="MCB7388395.1"/>
    </source>
</evidence>
<dbReference type="PANTHER" id="PTHR46558:SF14">
    <property type="entry name" value="HTH-TYPE TRANSCRIPTIONAL REGULATOR ANSR"/>
    <property type="match status" value="1"/>
</dbReference>
<dbReference type="Pfam" id="PF01381">
    <property type="entry name" value="HTH_3"/>
    <property type="match status" value="1"/>
</dbReference>
<evidence type="ECO:0000256" key="1">
    <source>
        <dbReference type="ARBA" id="ARBA00023125"/>
    </source>
</evidence>
<evidence type="ECO:0000313" key="4">
    <source>
        <dbReference type="Proteomes" id="UP001299546"/>
    </source>
</evidence>
<dbReference type="RefSeq" id="WP_066731278.1">
    <property type="nucleotide sequence ID" value="NZ_JAJCIQ010000011.1"/>
</dbReference>
<accession>A0ABS8DIY5</accession>
<dbReference type="InterPro" id="IPR001387">
    <property type="entry name" value="Cro/C1-type_HTH"/>
</dbReference>
<dbReference type="Gene3D" id="1.10.260.40">
    <property type="entry name" value="lambda repressor-like DNA-binding domains"/>
    <property type="match status" value="1"/>
</dbReference>
<comment type="caution">
    <text evidence="3">The sequence shown here is derived from an EMBL/GenBank/DDBJ whole genome shotgun (WGS) entry which is preliminary data.</text>
</comment>
<dbReference type="SUPFAM" id="SSF47413">
    <property type="entry name" value="lambda repressor-like DNA-binding domains"/>
    <property type="match status" value="1"/>
</dbReference>
<proteinExistence type="predicted"/>
<reference evidence="3 4" key="1">
    <citation type="submission" date="2021-10" db="EMBL/GenBank/DDBJ databases">
        <title>Collection of gut derived symbiotic bacterial strains cultured from healthy donors.</title>
        <authorList>
            <person name="Lin H."/>
            <person name="Littmann E."/>
            <person name="Kohout C."/>
            <person name="Pamer E.G."/>
        </authorList>
    </citation>
    <scope>NUCLEOTIDE SEQUENCE [LARGE SCALE GENOMIC DNA]</scope>
    <source>
        <strain evidence="3 4">DFI.1.165</strain>
    </source>
</reference>
<gene>
    <name evidence="3" type="ORF">LIZ65_13990</name>
</gene>
<dbReference type="SMART" id="SM00530">
    <property type="entry name" value="HTH_XRE"/>
    <property type="match status" value="1"/>
</dbReference>
<dbReference type="InterPro" id="IPR010982">
    <property type="entry name" value="Lambda_DNA-bd_dom_sf"/>
</dbReference>
<sequence length="125" mass="14312">MPNIQLSKNLRTLRKMHHLTQAHLSAILNISRQAYSNYENSKRTPDLDSLIHLSRLYNVTLDHLVNRNIGGSSAEDPLPDLPAIDITTKHTLYLTDDETHLIMKYRDLPPDSRKIVVGFLESQVK</sequence>
<name>A0ABS8DIY5_9FIRM</name>
<evidence type="ECO:0000259" key="2">
    <source>
        <dbReference type="PROSITE" id="PS50943"/>
    </source>
</evidence>
<dbReference type="Proteomes" id="UP001299546">
    <property type="component" value="Unassembled WGS sequence"/>
</dbReference>
<keyword evidence="4" id="KW-1185">Reference proteome</keyword>
<keyword evidence="1" id="KW-0238">DNA-binding</keyword>
<dbReference type="CDD" id="cd00093">
    <property type="entry name" value="HTH_XRE"/>
    <property type="match status" value="1"/>
</dbReference>
<feature type="domain" description="HTH cro/C1-type" evidence="2">
    <location>
        <begin position="10"/>
        <end position="64"/>
    </location>
</feature>
<protein>
    <submittedName>
        <fullName evidence="3">Helix-turn-helix domain-containing protein</fullName>
    </submittedName>
</protein>
<dbReference type="PROSITE" id="PS50943">
    <property type="entry name" value="HTH_CROC1"/>
    <property type="match status" value="1"/>
</dbReference>
<dbReference type="PANTHER" id="PTHR46558">
    <property type="entry name" value="TRACRIPTIONAL REGULATORY PROTEIN-RELATED-RELATED"/>
    <property type="match status" value="1"/>
</dbReference>